<evidence type="ECO:0000256" key="7">
    <source>
        <dbReference type="RuleBase" id="RU000320"/>
    </source>
</evidence>
<keyword evidence="3" id="KW-1003">Cell membrane</keyword>
<gene>
    <name evidence="11" type="ORF">BJL86_0507</name>
</gene>
<dbReference type="InterPro" id="IPR003918">
    <property type="entry name" value="NADH_UbQ_OxRdtase"/>
</dbReference>
<keyword evidence="6 9" id="KW-0472">Membrane</keyword>
<evidence type="ECO:0000256" key="1">
    <source>
        <dbReference type="ARBA" id="ARBA00004651"/>
    </source>
</evidence>
<feature type="transmembrane region" description="Helical" evidence="9">
    <location>
        <begin position="239"/>
        <end position="261"/>
    </location>
</feature>
<keyword evidence="12" id="KW-1185">Reference proteome</keyword>
<evidence type="ECO:0000256" key="3">
    <source>
        <dbReference type="ARBA" id="ARBA00022475"/>
    </source>
</evidence>
<organism evidence="11 12">
    <name type="scientific">Dietzia timorensis</name>
    <dbReference type="NCBI Taxonomy" id="499555"/>
    <lineage>
        <taxon>Bacteria</taxon>
        <taxon>Bacillati</taxon>
        <taxon>Actinomycetota</taxon>
        <taxon>Actinomycetes</taxon>
        <taxon>Mycobacteriales</taxon>
        <taxon>Dietziaceae</taxon>
        <taxon>Dietzia</taxon>
    </lineage>
</organism>
<feature type="transmembrane region" description="Helical" evidence="9">
    <location>
        <begin position="162"/>
        <end position="185"/>
    </location>
</feature>
<dbReference type="GO" id="GO:0042773">
    <property type="term" value="P:ATP synthesis coupled electron transport"/>
    <property type="evidence" value="ECO:0007669"/>
    <property type="project" value="InterPro"/>
</dbReference>
<dbReference type="OrthoDB" id="9768329at2"/>
<evidence type="ECO:0000256" key="6">
    <source>
        <dbReference type="ARBA" id="ARBA00023136"/>
    </source>
</evidence>
<keyword evidence="4 7" id="KW-0812">Transmembrane</keyword>
<feature type="transmembrane region" description="Helical" evidence="9">
    <location>
        <begin position="109"/>
        <end position="127"/>
    </location>
</feature>
<evidence type="ECO:0000256" key="9">
    <source>
        <dbReference type="SAM" id="Phobius"/>
    </source>
</evidence>
<dbReference type="PRINTS" id="PR01437">
    <property type="entry name" value="NUOXDRDTASE4"/>
</dbReference>
<feature type="transmembrane region" description="Helical" evidence="9">
    <location>
        <begin position="6"/>
        <end position="27"/>
    </location>
</feature>
<feature type="transmembrane region" description="Helical" evidence="9">
    <location>
        <begin position="205"/>
        <end position="227"/>
    </location>
</feature>
<dbReference type="GO" id="GO:0008137">
    <property type="term" value="F:NADH dehydrogenase (ubiquinone) activity"/>
    <property type="evidence" value="ECO:0007669"/>
    <property type="project" value="InterPro"/>
</dbReference>
<sequence>MTNIGALLPLFAGVPIIASAAAVLIPFSAIRRVLAFAVPAASLIGAFALLLHLRGEAAVAINIGSFVPGVSIPLVSDTFSALMLTLCALVTVLGVWLSDATGDIRRNRYFTALTLLLLGGVNGAMLTGDLFNLFVWVEVMLLPSYALLAMTGTKRRISAGRLFVIVNLVTSTLLLAAVGFVYGVAGTVNLSALAGAAREDGRLAFALGLVLVALCIKAGATPVHGWLPQTYPHTSPGVMALFAGLHTKVALYAVIRVWTVAFDLDPSWGWLLLAVALATTLTGSIASSSGSRVRSVIAWQMVAGVGVILASLAVGSTQSGIEGAPQLAAPLVTASLTATIVYMIHHMITVGGLISAFGVMEHHYGTVRVSGQNSLHGMWWRERSLAIVAVVLVASLIGLPLTSGLIGKFEVVRAGAEAGGWTGLIMLAVVCLGWFFGLIAMIRLWRRVMWDRGASSGSAPEHEDEDADDDEDEYTDVETESAPAPEKKIAGIAKGPAVVFAGLSIAMFFGYQPLAETVDSAVSGLIDTRGYVQSVLGSDAVEGHSLIRPLGGGDGPIELFGGDASFDGERETSK</sequence>
<comment type="subcellular location">
    <subcellularLocation>
        <location evidence="1">Cell membrane</location>
        <topology evidence="1">Multi-pass membrane protein</topology>
    </subcellularLocation>
    <subcellularLocation>
        <location evidence="7">Membrane</location>
        <topology evidence="7">Multi-pass membrane protein</topology>
    </subcellularLocation>
</comment>
<feature type="region of interest" description="Disordered" evidence="8">
    <location>
        <begin position="455"/>
        <end position="482"/>
    </location>
</feature>
<dbReference type="STRING" id="499555.BJL86_0507"/>
<evidence type="ECO:0000259" key="10">
    <source>
        <dbReference type="Pfam" id="PF00361"/>
    </source>
</evidence>
<feature type="transmembrane region" description="Helical" evidence="9">
    <location>
        <begin position="133"/>
        <end position="150"/>
    </location>
</feature>
<evidence type="ECO:0000256" key="5">
    <source>
        <dbReference type="ARBA" id="ARBA00022989"/>
    </source>
</evidence>
<evidence type="ECO:0000313" key="11">
    <source>
        <dbReference type="EMBL" id="ANI91312.1"/>
    </source>
</evidence>
<dbReference type="GO" id="GO:0005886">
    <property type="term" value="C:plasma membrane"/>
    <property type="evidence" value="ECO:0007669"/>
    <property type="project" value="UniProtKB-SubCell"/>
</dbReference>
<evidence type="ECO:0000256" key="8">
    <source>
        <dbReference type="SAM" id="MobiDB-lite"/>
    </source>
</evidence>
<reference evidence="11 12" key="1">
    <citation type="submission" date="2016-06" db="EMBL/GenBank/DDBJ databases">
        <title>Complete genome sequence of a saline-alkali tolerant type strain Dietzia timorensis ID05-A0528T.</title>
        <authorList>
            <person name="Wu X."/>
        </authorList>
    </citation>
    <scope>NUCLEOTIDE SEQUENCE [LARGE SCALE GENOMIC DNA]</scope>
    <source>
        <strain evidence="11 12">ID05-A0528</strain>
    </source>
</reference>
<keyword evidence="5 9" id="KW-1133">Transmembrane helix</keyword>
<feature type="transmembrane region" description="Helical" evidence="9">
    <location>
        <begin position="385"/>
        <end position="406"/>
    </location>
</feature>
<dbReference type="AlphaFoldDB" id="A0A173LKR6"/>
<feature type="transmembrane region" description="Helical" evidence="9">
    <location>
        <begin position="74"/>
        <end position="97"/>
    </location>
</feature>
<dbReference type="InterPro" id="IPR001750">
    <property type="entry name" value="ND/Mrp_TM"/>
</dbReference>
<evidence type="ECO:0000256" key="4">
    <source>
        <dbReference type="ARBA" id="ARBA00022692"/>
    </source>
</evidence>
<dbReference type="Proteomes" id="UP000186104">
    <property type="component" value="Chromosome"/>
</dbReference>
<dbReference type="PANTHER" id="PTHR42703">
    <property type="entry name" value="NADH DEHYDROGENASE"/>
    <property type="match status" value="1"/>
</dbReference>
<evidence type="ECO:0000313" key="12">
    <source>
        <dbReference type="Proteomes" id="UP000186104"/>
    </source>
</evidence>
<dbReference type="RefSeq" id="WP_067475127.1">
    <property type="nucleotide sequence ID" value="NZ_CP015961.1"/>
</dbReference>
<dbReference type="KEGG" id="dtm:BJL86_0507"/>
<feature type="compositionally biased region" description="Acidic residues" evidence="8">
    <location>
        <begin position="462"/>
        <end position="479"/>
    </location>
</feature>
<name>A0A173LKR6_9ACTN</name>
<dbReference type="EMBL" id="CP015961">
    <property type="protein sequence ID" value="ANI91312.1"/>
    <property type="molecule type" value="Genomic_DNA"/>
</dbReference>
<dbReference type="PANTHER" id="PTHR42703:SF1">
    <property type="entry name" value="NA(+)_H(+) ANTIPORTER SUBUNIT D1"/>
    <property type="match status" value="1"/>
</dbReference>
<dbReference type="InterPro" id="IPR050586">
    <property type="entry name" value="CPA3_Na-H_Antiporter_D"/>
</dbReference>
<proteinExistence type="inferred from homology"/>
<evidence type="ECO:0000256" key="2">
    <source>
        <dbReference type="ARBA" id="ARBA00005346"/>
    </source>
</evidence>
<accession>A0A173LKR6</accession>
<protein>
    <submittedName>
        <fullName evidence="11">Na(+)/H(+) antiporter subunit D</fullName>
    </submittedName>
</protein>
<comment type="similarity">
    <text evidence="2">Belongs to the CPA3 antiporters (TC 2.A.63) subunit D family.</text>
</comment>
<feature type="transmembrane region" description="Helical" evidence="9">
    <location>
        <begin position="418"/>
        <end position="442"/>
    </location>
</feature>
<feature type="transmembrane region" description="Helical" evidence="9">
    <location>
        <begin position="297"/>
        <end position="315"/>
    </location>
</feature>
<feature type="transmembrane region" description="Helical" evidence="9">
    <location>
        <begin position="267"/>
        <end position="285"/>
    </location>
</feature>
<feature type="domain" description="NADH:quinone oxidoreductase/Mrp antiporter transmembrane" evidence="10">
    <location>
        <begin position="128"/>
        <end position="427"/>
    </location>
</feature>
<feature type="transmembrane region" description="Helical" evidence="9">
    <location>
        <begin position="34"/>
        <end position="54"/>
    </location>
</feature>
<dbReference type="Pfam" id="PF00361">
    <property type="entry name" value="Proton_antipo_M"/>
    <property type="match status" value="1"/>
</dbReference>